<evidence type="ECO:0000256" key="1">
    <source>
        <dbReference type="ARBA" id="ARBA00004442"/>
    </source>
</evidence>
<evidence type="ECO:0008006" key="8">
    <source>
        <dbReference type="Google" id="ProtNLM"/>
    </source>
</evidence>
<keyword evidence="5" id="KW-0472">Membrane</keyword>
<dbReference type="GO" id="GO:0015562">
    <property type="term" value="F:efflux transmembrane transporter activity"/>
    <property type="evidence" value="ECO:0007669"/>
    <property type="project" value="InterPro"/>
</dbReference>
<keyword evidence="2" id="KW-0813">Transport</keyword>
<keyword evidence="4" id="KW-0812">Transmembrane</keyword>
<proteinExistence type="predicted"/>
<dbReference type="PANTHER" id="PTHR30026">
    <property type="entry name" value="OUTER MEMBRANE PROTEIN TOLC"/>
    <property type="match status" value="1"/>
</dbReference>
<protein>
    <recommendedName>
        <fullName evidence="8">Outer membrane efflux protein</fullName>
    </recommendedName>
</protein>
<evidence type="ECO:0000256" key="5">
    <source>
        <dbReference type="ARBA" id="ARBA00023136"/>
    </source>
</evidence>
<dbReference type="AlphaFoldDB" id="X1VPY4"/>
<accession>X1VPY4</accession>
<name>X1VPY4_9ZZZZ</name>
<reference evidence="7" key="1">
    <citation type="journal article" date="2014" name="Front. Microbiol.">
        <title>High frequency of phylogenetically diverse reductive dehalogenase-homologous genes in deep subseafloor sedimentary metagenomes.</title>
        <authorList>
            <person name="Kawai M."/>
            <person name="Futagami T."/>
            <person name="Toyoda A."/>
            <person name="Takaki Y."/>
            <person name="Nishi S."/>
            <person name="Hori S."/>
            <person name="Arai W."/>
            <person name="Tsubouchi T."/>
            <person name="Morono Y."/>
            <person name="Uchiyama I."/>
            <person name="Ito T."/>
            <person name="Fujiyama A."/>
            <person name="Inagaki F."/>
            <person name="Takami H."/>
        </authorList>
    </citation>
    <scope>NUCLEOTIDE SEQUENCE</scope>
    <source>
        <strain evidence="7">Expedition CK06-06</strain>
    </source>
</reference>
<comment type="caution">
    <text evidence="7">The sequence shown here is derived from an EMBL/GenBank/DDBJ whole genome shotgun (WGS) entry which is preliminary data.</text>
</comment>
<dbReference type="GO" id="GO:0009279">
    <property type="term" value="C:cell outer membrane"/>
    <property type="evidence" value="ECO:0007669"/>
    <property type="project" value="UniProtKB-SubCell"/>
</dbReference>
<evidence type="ECO:0000256" key="4">
    <source>
        <dbReference type="ARBA" id="ARBA00022692"/>
    </source>
</evidence>
<comment type="subcellular location">
    <subcellularLocation>
        <location evidence="1">Cell outer membrane</location>
    </subcellularLocation>
</comment>
<dbReference type="SUPFAM" id="SSF56954">
    <property type="entry name" value="Outer membrane efflux proteins (OEP)"/>
    <property type="match status" value="1"/>
</dbReference>
<feature type="non-terminal residue" evidence="7">
    <location>
        <position position="1"/>
    </location>
</feature>
<dbReference type="GO" id="GO:1990281">
    <property type="term" value="C:efflux pump complex"/>
    <property type="evidence" value="ECO:0007669"/>
    <property type="project" value="TreeGrafter"/>
</dbReference>
<evidence type="ECO:0000256" key="2">
    <source>
        <dbReference type="ARBA" id="ARBA00022448"/>
    </source>
</evidence>
<evidence type="ECO:0000256" key="3">
    <source>
        <dbReference type="ARBA" id="ARBA00022452"/>
    </source>
</evidence>
<dbReference type="GO" id="GO:0015288">
    <property type="term" value="F:porin activity"/>
    <property type="evidence" value="ECO:0007669"/>
    <property type="project" value="TreeGrafter"/>
</dbReference>
<dbReference type="InterPro" id="IPR051906">
    <property type="entry name" value="TolC-like"/>
</dbReference>
<dbReference type="EMBL" id="BARW01037026">
    <property type="protein sequence ID" value="GAJ22202.1"/>
    <property type="molecule type" value="Genomic_DNA"/>
</dbReference>
<keyword evidence="3" id="KW-1134">Transmembrane beta strand</keyword>
<evidence type="ECO:0000256" key="6">
    <source>
        <dbReference type="ARBA" id="ARBA00023237"/>
    </source>
</evidence>
<gene>
    <name evidence="7" type="ORF">S12H4_57293</name>
</gene>
<dbReference type="Pfam" id="PF02321">
    <property type="entry name" value="OEP"/>
    <property type="match status" value="1"/>
</dbReference>
<evidence type="ECO:0000313" key="7">
    <source>
        <dbReference type="EMBL" id="GAJ22202.1"/>
    </source>
</evidence>
<dbReference type="InterPro" id="IPR003423">
    <property type="entry name" value="OMP_efflux"/>
</dbReference>
<keyword evidence="6" id="KW-0998">Cell outer membrane</keyword>
<dbReference type="PANTHER" id="PTHR30026:SF20">
    <property type="entry name" value="OUTER MEMBRANE PROTEIN TOLC"/>
    <property type="match status" value="1"/>
</dbReference>
<organism evidence="7">
    <name type="scientific">marine sediment metagenome</name>
    <dbReference type="NCBI Taxonomy" id="412755"/>
    <lineage>
        <taxon>unclassified sequences</taxon>
        <taxon>metagenomes</taxon>
        <taxon>ecological metagenomes</taxon>
    </lineage>
</organism>
<sequence>GAYKDPLSQQRVSVGIELPIVDWGLGKGRYKMAQSQEEVIRTQVRQAQIDFEQNIFLNVNQFNMQDDQLLIAAKADIIAQKRYDVTKQRFLIGKIDVLDLNIADSEKDVAKRGYIAALRNYWTAYYYVRRLTLFDFDRNQSLEADFEKLVE</sequence>
<dbReference type="Gene3D" id="1.20.1600.10">
    <property type="entry name" value="Outer membrane efflux proteins (OEP)"/>
    <property type="match status" value="1"/>
</dbReference>